<dbReference type="Proteomes" id="UP000027222">
    <property type="component" value="Unassembled WGS sequence"/>
</dbReference>
<keyword evidence="2" id="KW-1185">Reference proteome</keyword>
<name>A0A067SY93_GALM3</name>
<dbReference type="AlphaFoldDB" id="A0A067SY93"/>
<dbReference type="EMBL" id="KL142388">
    <property type="protein sequence ID" value="KDR72664.1"/>
    <property type="molecule type" value="Genomic_DNA"/>
</dbReference>
<accession>A0A067SY93</accession>
<proteinExistence type="predicted"/>
<organism evidence="1 2">
    <name type="scientific">Galerina marginata (strain CBS 339.88)</name>
    <dbReference type="NCBI Taxonomy" id="685588"/>
    <lineage>
        <taxon>Eukaryota</taxon>
        <taxon>Fungi</taxon>
        <taxon>Dikarya</taxon>
        <taxon>Basidiomycota</taxon>
        <taxon>Agaricomycotina</taxon>
        <taxon>Agaricomycetes</taxon>
        <taxon>Agaricomycetidae</taxon>
        <taxon>Agaricales</taxon>
        <taxon>Agaricineae</taxon>
        <taxon>Strophariaceae</taxon>
        <taxon>Galerina</taxon>
    </lineage>
</organism>
<reference evidence="2" key="1">
    <citation type="journal article" date="2014" name="Proc. Natl. Acad. Sci. U.S.A.">
        <title>Extensive sampling of basidiomycete genomes demonstrates inadequacy of the white-rot/brown-rot paradigm for wood decay fungi.</title>
        <authorList>
            <person name="Riley R."/>
            <person name="Salamov A.A."/>
            <person name="Brown D.W."/>
            <person name="Nagy L.G."/>
            <person name="Floudas D."/>
            <person name="Held B.W."/>
            <person name="Levasseur A."/>
            <person name="Lombard V."/>
            <person name="Morin E."/>
            <person name="Otillar R."/>
            <person name="Lindquist E.A."/>
            <person name="Sun H."/>
            <person name="LaButti K.M."/>
            <person name="Schmutz J."/>
            <person name="Jabbour D."/>
            <person name="Luo H."/>
            <person name="Baker S.E."/>
            <person name="Pisabarro A.G."/>
            <person name="Walton J.D."/>
            <person name="Blanchette R.A."/>
            <person name="Henrissat B."/>
            <person name="Martin F."/>
            <person name="Cullen D."/>
            <person name="Hibbett D.S."/>
            <person name="Grigoriev I.V."/>
        </authorList>
    </citation>
    <scope>NUCLEOTIDE SEQUENCE [LARGE SCALE GENOMIC DNA]</scope>
    <source>
        <strain evidence="2">CBS 339.88</strain>
    </source>
</reference>
<dbReference type="HOGENOM" id="CLU_1447786_0_0_1"/>
<evidence type="ECO:0000313" key="1">
    <source>
        <dbReference type="EMBL" id="KDR72664.1"/>
    </source>
</evidence>
<evidence type="ECO:0000313" key="2">
    <source>
        <dbReference type="Proteomes" id="UP000027222"/>
    </source>
</evidence>
<gene>
    <name evidence="1" type="ORF">GALMADRAFT_281378</name>
</gene>
<sequence length="187" mass="21443">MVEPPDWFKLSGRTSRPGSWREKRRTLRFRNYQRIRDEGVVIPGGEFAGSLYLISSQTKTRRQVVGDIALGSREKIPIAKKLHPYQQLMTIASLKMARDRERPGIKNRKLQLFMAVRNLSSGENQSNTWQSRPNAAVEAEMGLSVRMYPRLRKKETRVKDFSLSAPRSRCPRCSQKPSEVVISNIVG</sequence>
<protein>
    <submittedName>
        <fullName evidence="1">Uncharacterized protein</fullName>
    </submittedName>
</protein>